<feature type="domain" description="KRAB" evidence="2">
    <location>
        <begin position="11"/>
        <end position="84"/>
    </location>
</feature>
<reference evidence="3 4" key="1">
    <citation type="journal article" date="2012" name="Genome Biol.">
        <title>Sequencing three crocodilian genomes to illuminate the evolution of archosaurs and amniotes.</title>
        <authorList>
            <person name="St John J.A."/>
            <person name="Braun E.L."/>
            <person name="Isberg S.R."/>
            <person name="Miles L.G."/>
            <person name="Chong A.Y."/>
            <person name="Gongora J."/>
            <person name="Dalzell P."/>
            <person name="Moran C."/>
            <person name="Bed'hom B."/>
            <person name="Abzhanov A."/>
            <person name="Burgess S.C."/>
            <person name="Cooksey A.M."/>
            <person name="Castoe T.A."/>
            <person name="Crawford N.G."/>
            <person name="Densmore L.D."/>
            <person name="Drew J.C."/>
            <person name="Edwards S.V."/>
            <person name="Faircloth B.C."/>
            <person name="Fujita M.K."/>
            <person name="Greenwold M.J."/>
            <person name="Hoffmann F.G."/>
            <person name="Howard J.M."/>
            <person name="Iguchi T."/>
            <person name="Janes D.E."/>
            <person name="Khan S.Y."/>
            <person name="Kohno S."/>
            <person name="de Koning A.J."/>
            <person name="Lance S.L."/>
            <person name="McCarthy F.M."/>
            <person name="McCormack J.E."/>
            <person name="Merchant M.E."/>
            <person name="Peterson D.G."/>
            <person name="Pollock D.D."/>
            <person name="Pourmand N."/>
            <person name="Raney B.J."/>
            <person name="Roessler K.A."/>
            <person name="Sanford J.R."/>
            <person name="Sawyer R.H."/>
            <person name="Schmidt C.J."/>
            <person name="Triplett E.W."/>
            <person name="Tuberville T.D."/>
            <person name="Venegas-Anaya M."/>
            <person name="Howard J.T."/>
            <person name="Jarvis E.D."/>
            <person name="Guillette L.J.Jr."/>
            <person name="Glenn T.C."/>
            <person name="Green R.E."/>
            <person name="Ray D.A."/>
        </authorList>
    </citation>
    <scope>NUCLEOTIDE SEQUENCE [LARGE SCALE GENOMIC DNA]</scope>
    <source>
        <strain evidence="3">KSC_2009_1</strain>
    </source>
</reference>
<dbReference type="SUPFAM" id="SSF109640">
    <property type="entry name" value="KRAB domain (Kruppel-associated box)"/>
    <property type="match status" value="1"/>
</dbReference>
<dbReference type="SMART" id="SM00349">
    <property type="entry name" value="KRAB"/>
    <property type="match status" value="1"/>
</dbReference>
<dbReference type="GO" id="GO:0006355">
    <property type="term" value="P:regulation of DNA-templated transcription"/>
    <property type="evidence" value="ECO:0007669"/>
    <property type="project" value="InterPro"/>
</dbReference>
<dbReference type="EMBL" id="AKHW03006295">
    <property type="protein sequence ID" value="KYO21497.1"/>
    <property type="molecule type" value="Genomic_DNA"/>
</dbReference>
<dbReference type="PANTHER" id="PTHR23232:SF142">
    <property type="entry name" value="GASTRULA ZINC FINGER PROTEIN XLCGF57.1-LIKE-RELATED"/>
    <property type="match status" value="1"/>
</dbReference>
<dbReference type="Proteomes" id="UP000050525">
    <property type="component" value="Unassembled WGS sequence"/>
</dbReference>
<dbReference type="Gene3D" id="6.10.140.140">
    <property type="match status" value="1"/>
</dbReference>
<feature type="region of interest" description="Disordered" evidence="1">
    <location>
        <begin position="142"/>
        <end position="186"/>
    </location>
</feature>
<dbReference type="InterPro" id="IPR036051">
    <property type="entry name" value="KRAB_dom_sf"/>
</dbReference>
<evidence type="ECO:0000313" key="3">
    <source>
        <dbReference type="EMBL" id="KYO21497.1"/>
    </source>
</evidence>
<evidence type="ECO:0000313" key="4">
    <source>
        <dbReference type="Proteomes" id="UP000050525"/>
    </source>
</evidence>
<gene>
    <name evidence="3" type="ORF">Y1Q_0001689</name>
</gene>
<dbReference type="eggNOG" id="KOG1721">
    <property type="taxonomic scope" value="Eukaryota"/>
</dbReference>
<dbReference type="InterPro" id="IPR050169">
    <property type="entry name" value="Krueppel_C2H2_ZnF"/>
</dbReference>
<feature type="compositionally biased region" description="Basic and acidic residues" evidence="1">
    <location>
        <begin position="144"/>
        <end position="153"/>
    </location>
</feature>
<name>A0A151MAE0_ALLMI</name>
<evidence type="ECO:0000259" key="2">
    <source>
        <dbReference type="PROSITE" id="PS50805"/>
    </source>
</evidence>
<dbReference type="InterPro" id="IPR001909">
    <property type="entry name" value="KRAB"/>
</dbReference>
<sequence length="199" mass="22924">MAAREPPQGLLTFEEVAIYFNKGEWALLDATQRSIYKDVMQENYETVVSLTPEVAVPKPVVITQLEQGEEPWVEDLQKSMERENLQDICPVGYGMVSEKRKEKPPLKSPKRVASHKTFLWRKERNVAWNPELGEVWEGPQVTEGQRRNPEKWNKSTHCKGDAGNLIKNPTPPKRGTKETRNSMQDKGHRVLYLVMEGPW</sequence>
<dbReference type="PANTHER" id="PTHR23232">
    <property type="entry name" value="KRAB DOMAIN C2H2 ZINC FINGER"/>
    <property type="match status" value="1"/>
</dbReference>
<dbReference type="Pfam" id="PF01352">
    <property type="entry name" value="KRAB"/>
    <property type="match status" value="1"/>
</dbReference>
<dbReference type="PROSITE" id="PS50805">
    <property type="entry name" value="KRAB"/>
    <property type="match status" value="1"/>
</dbReference>
<dbReference type="STRING" id="8496.A0A151MAE0"/>
<feature type="compositionally biased region" description="Basic and acidic residues" evidence="1">
    <location>
        <begin position="175"/>
        <end position="186"/>
    </location>
</feature>
<dbReference type="CDD" id="cd07765">
    <property type="entry name" value="KRAB_A-box"/>
    <property type="match status" value="1"/>
</dbReference>
<organism evidence="3 4">
    <name type="scientific">Alligator mississippiensis</name>
    <name type="common">American alligator</name>
    <dbReference type="NCBI Taxonomy" id="8496"/>
    <lineage>
        <taxon>Eukaryota</taxon>
        <taxon>Metazoa</taxon>
        <taxon>Chordata</taxon>
        <taxon>Craniata</taxon>
        <taxon>Vertebrata</taxon>
        <taxon>Euteleostomi</taxon>
        <taxon>Archelosauria</taxon>
        <taxon>Archosauria</taxon>
        <taxon>Crocodylia</taxon>
        <taxon>Alligatoridae</taxon>
        <taxon>Alligatorinae</taxon>
        <taxon>Alligator</taxon>
    </lineage>
</organism>
<protein>
    <recommendedName>
        <fullName evidence="2">KRAB domain-containing protein</fullName>
    </recommendedName>
</protein>
<evidence type="ECO:0000256" key="1">
    <source>
        <dbReference type="SAM" id="MobiDB-lite"/>
    </source>
</evidence>
<proteinExistence type="predicted"/>
<comment type="caution">
    <text evidence="3">The sequence shown here is derived from an EMBL/GenBank/DDBJ whole genome shotgun (WGS) entry which is preliminary data.</text>
</comment>
<dbReference type="AlphaFoldDB" id="A0A151MAE0"/>
<keyword evidence="4" id="KW-1185">Reference proteome</keyword>
<accession>A0A151MAE0</accession>